<dbReference type="Proteomes" id="UP000561011">
    <property type="component" value="Unassembled WGS sequence"/>
</dbReference>
<dbReference type="AlphaFoldDB" id="A0A853EUA0"/>
<evidence type="ECO:0000313" key="2">
    <source>
        <dbReference type="Proteomes" id="UP000561011"/>
    </source>
</evidence>
<dbReference type="Pfam" id="PF11452">
    <property type="entry name" value="DUF3000"/>
    <property type="match status" value="1"/>
</dbReference>
<dbReference type="EMBL" id="JACBYE010000024">
    <property type="protein sequence ID" value="NYS94030.1"/>
    <property type="molecule type" value="Genomic_DNA"/>
</dbReference>
<gene>
    <name evidence="1" type="ORF">HZZ10_10930</name>
</gene>
<name>A0A853EUA0_9MICO</name>
<dbReference type="RefSeq" id="WP_179913530.1">
    <property type="nucleotide sequence ID" value="NZ_JACBYE010000024.1"/>
</dbReference>
<proteinExistence type="predicted"/>
<dbReference type="InterPro" id="IPR021555">
    <property type="entry name" value="DUF3000"/>
</dbReference>
<organism evidence="1 2">
    <name type="scientific">Sanguibacter inulinus</name>
    <dbReference type="NCBI Taxonomy" id="60922"/>
    <lineage>
        <taxon>Bacteria</taxon>
        <taxon>Bacillati</taxon>
        <taxon>Actinomycetota</taxon>
        <taxon>Actinomycetes</taxon>
        <taxon>Micrococcales</taxon>
        <taxon>Sanguibacteraceae</taxon>
        <taxon>Sanguibacter</taxon>
    </lineage>
</organism>
<sequence>MITTAGAQVPQAFVRALQSLRRPRLRPGLELEEVPAPVRVAPFAAALAGTLAHVARPDEELADGRFIVLHDPEGRDDWQGDFRVVTLVRAEIEPDLSTDGLLGDVAWSWLLESLADRVGEVVAIGGTVTRSINQSFGALDEQPDTIELEIRASWTPTSPDLTAHLHAWSDLLGAVAGQPHLPEGITSLDEHR</sequence>
<reference evidence="1 2" key="1">
    <citation type="submission" date="2020-07" db="EMBL/GenBank/DDBJ databases">
        <title>MOT database genomes.</title>
        <authorList>
            <person name="Joseph S."/>
            <person name="Aduse-Opoku J."/>
            <person name="Hashim A."/>
            <person name="Wade W."/>
            <person name="Curtis M."/>
        </authorList>
    </citation>
    <scope>NUCLEOTIDE SEQUENCE [LARGE SCALE GENOMIC DNA]</scope>
    <source>
        <strain evidence="1 2">DSM 100099</strain>
    </source>
</reference>
<accession>A0A853EUA0</accession>
<protein>
    <submittedName>
        <fullName evidence="1">DUF3000 domain-containing protein</fullName>
    </submittedName>
</protein>
<keyword evidence="2" id="KW-1185">Reference proteome</keyword>
<evidence type="ECO:0000313" key="1">
    <source>
        <dbReference type="EMBL" id="NYS94030.1"/>
    </source>
</evidence>
<comment type="caution">
    <text evidence="1">The sequence shown here is derived from an EMBL/GenBank/DDBJ whole genome shotgun (WGS) entry which is preliminary data.</text>
</comment>